<feature type="non-terminal residue" evidence="5">
    <location>
        <position position="98"/>
    </location>
</feature>
<dbReference type="GO" id="GO:0016787">
    <property type="term" value="F:hydrolase activity"/>
    <property type="evidence" value="ECO:0007669"/>
    <property type="project" value="UniProtKB-KW"/>
</dbReference>
<dbReference type="SUPFAM" id="SSF64571">
    <property type="entry name" value="Cellulose docking domain, dockering"/>
    <property type="match status" value="2"/>
</dbReference>
<keyword evidence="3" id="KW-0378">Hydrolase</keyword>
<sequence length="98" mass="11268">IVCPVEIKGYKCCNDPNLQSMFEDVDGQWYYENDEWCLIVSSPIISTTTTTTTVPGPTETPFVCPVESKGYKCCNDPNLQSIFEDEDGQWYYENDEWC</sequence>
<dbReference type="PROSITE" id="PS51763">
    <property type="entry name" value="CBM10"/>
    <property type="match status" value="2"/>
</dbReference>
<proteinExistence type="predicted"/>
<dbReference type="Proteomes" id="UP000193719">
    <property type="component" value="Unassembled WGS sequence"/>
</dbReference>
<keyword evidence="1" id="KW-0732">Signal</keyword>
<dbReference type="AlphaFoldDB" id="A0A1Y1VD50"/>
<dbReference type="InterPro" id="IPR002883">
    <property type="entry name" value="CBM10/Dockerin_dom"/>
</dbReference>
<evidence type="ECO:0000313" key="5">
    <source>
        <dbReference type="EMBL" id="ORX53038.1"/>
    </source>
</evidence>
<dbReference type="Pfam" id="PF02013">
    <property type="entry name" value="CBM_10"/>
    <property type="match status" value="2"/>
</dbReference>
<evidence type="ECO:0000256" key="1">
    <source>
        <dbReference type="ARBA" id="ARBA00022729"/>
    </source>
</evidence>
<evidence type="ECO:0000256" key="3">
    <source>
        <dbReference type="ARBA" id="ARBA00022801"/>
    </source>
</evidence>
<gene>
    <name evidence="5" type="ORF">BCR36DRAFT_250486</name>
</gene>
<evidence type="ECO:0000313" key="6">
    <source>
        <dbReference type="Proteomes" id="UP000193719"/>
    </source>
</evidence>
<protein>
    <recommendedName>
        <fullName evidence="4">CBM10 domain-containing protein</fullName>
    </recommendedName>
</protein>
<dbReference type="InterPro" id="IPR009034">
    <property type="entry name" value="Dockerin_dom_fun_sf"/>
</dbReference>
<evidence type="ECO:0000256" key="2">
    <source>
        <dbReference type="ARBA" id="ARBA00022737"/>
    </source>
</evidence>
<reference evidence="5 6" key="2">
    <citation type="submission" date="2016-08" db="EMBL/GenBank/DDBJ databases">
        <title>Pervasive Adenine N6-methylation of Active Genes in Fungi.</title>
        <authorList>
            <consortium name="DOE Joint Genome Institute"/>
            <person name="Mondo S.J."/>
            <person name="Dannebaum R.O."/>
            <person name="Kuo R.C."/>
            <person name="Labutti K."/>
            <person name="Haridas S."/>
            <person name="Kuo A."/>
            <person name="Salamov A."/>
            <person name="Ahrendt S.R."/>
            <person name="Lipzen A."/>
            <person name="Sullivan W."/>
            <person name="Andreopoulos W.B."/>
            <person name="Clum A."/>
            <person name="Lindquist E."/>
            <person name="Daum C."/>
            <person name="Ramamoorthy G.K."/>
            <person name="Gryganskyi A."/>
            <person name="Culley D."/>
            <person name="Magnuson J.K."/>
            <person name="James T.Y."/>
            <person name="O'Malley M.A."/>
            <person name="Stajich J.E."/>
            <person name="Spatafora J.W."/>
            <person name="Visel A."/>
            <person name="Grigoriev I.V."/>
        </authorList>
    </citation>
    <scope>NUCLEOTIDE SEQUENCE [LARGE SCALE GENOMIC DNA]</scope>
    <source>
        <strain evidence="6">finn</strain>
    </source>
</reference>
<accession>A0A1Y1VD50</accession>
<dbReference type="EMBL" id="MCFH01000014">
    <property type="protein sequence ID" value="ORX53038.1"/>
    <property type="molecule type" value="Genomic_DNA"/>
</dbReference>
<evidence type="ECO:0000259" key="4">
    <source>
        <dbReference type="PROSITE" id="PS51763"/>
    </source>
</evidence>
<feature type="domain" description="CBM10" evidence="4">
    <location>
        <begin position="2"/>
        <end position="40"/>
    </location>
</feature>
<dbReference type="Gene3D" id="3.90.1220.10">
    <property type="entry name" value="Cellulose docking domain, dockering"/>
    <property type="match status" value="2"/>
</dbReference>
<organism evidence="5 6">
    <name type="scientific">Piromyces finnis</name>
    <dbReference type="NCBI Taxonomy" id="1754191"/>
    <lineage>
        <taxon>Eukaryota</taxon>
        <taxon>Fungi</taxon>
        <taxon>Fungi incertae sedis</taxon>
        <taxon>Chytridiomycota</taxon>
        <taxon>Chytridiomycota incertae sedis</taxon>
        <taxon>Neocallimastigomycetes</taxon>
        <taxon>Neocallimastigales</taxon>
        <taxon>Neocallimastigaceae</taxon>
        <taxon>Piromyces</taxon>
    </lineage>
</organism>
<comment type="caution">
    <text evidence="5">The sequence shown here is derived from an EMBL/GenBank/DDBJ whole genome shotgun (WGS) entry which is preliminary data.</text>
</comment>
<name>A0A1Y1VD50_9FUNG</name>
<feature type="domain" description="CBM10" evidence="4">
    <location>
        <begin position="63"/>
        <end position="98"/>
    </location>
</feature>
<keyword evidence="6" id="KW-1185">Reference proteome</keyword>
<reference evidence="5 6" key="1">
    <citation type="submission" date="2016-08" db="EMBL/GenBank/DDBJ databases">
        <title>Genomes of anaerobic fungi encode conserved fungal cellulosomes for biomass hydrolysis.</title>
        <authorList>
            <consortium name="DOE Joint Genome Institute"/>
            <person name="Haitjema C.H."/>
            <person name="Gilmore S.P."/>
            <person name="Henske J.K."/>
            <person name="Solomon K.V."/>
            <person name="De Groot R."/>
            <person name="Kuo A."/>
            <person name="Mondo S.J."/>
            <person name="Salamov A.A."/>
            <person name="Labutti K."/>
            <person name="Zhao Z."/>
            <person name="Chiniquy J."/>
            <person name="Barry K."/>
            <person name="Brewer H.M."/>
            <person name="Purvine S.O."/>
            <person name="Wright A.T."/>
            <person name="Boxma B."/>
            <person name="Van Alen T."/>
            <person name="Hackstein J.H."/>
            <person name="Baker S.E."/>
            <person name="Grigoriev I.V."/>
            <person name="O'Malley M.A."/>
        </authorList>
    </citation>
    <scope>NUCLEOTIDE SEQUENCE [LARGE SCALE GENOMIC DNA]</scope>
    <source>
        <strain evidence="6">finn</strain>
    </source>
</reference>
<feature type="non-terminal residue" evidence="5">
    <location>
        <position position="1"/>
    </location>
</feature>
<keyword evidence="2" id="KW-0677">Repeat</keyword>